<keyword evidence="1" id="KW-0472">Membrane</keyword>
<reference evidence="2" key="1">
    <citation type="submission" date="2023-01" db="EMBL/GenBank/DDBJ databases">
        <title>Biogeochemical cycle of methane in antarctic sediments.</title>
        <authorList>
            <person name="Roldan D.M."/>
            <person name="Menes R.J."/>
        </authorList>
    </citation>
    <scope>NUCLEOTIDE SEQUENCE [LARGE SCALE GENOMIC DNA]</scope>
    <source>
        <strain evidence="2">K-2018 MAG008</strain>
    </source>
</reference>
<dbReference type="Pfam" id="PF07963">
    <property type="entry name" value="N_methyl"/>
    <property type="match status" value="1"/>
</dbReference>
<evidence type="ECO:0000313" key="2">
    <source>
        <dbReference type="EMBL" id="MDI1231986.1"/>
    </source>
</evidence>
<keyword evidence="3" id="KW-1185">Reference proteome</keyword>
<feature type="transmembrane region" description="Helical" evidence="1">
    <location>
        <begin position="12"/>
        <end position="34"/>
    </location>
</feature>
<comment type="caution">
    <text evidence="2">The sequence shown here is derived from an EMBL/GenBank/DDBJ whole genome shotgun (WGS) entry which is preliminary data.</text>
</comment>
<dbReference type="PROSITE" id="PS00409">
    <property type="entry name" value="PROKAR_NTER_METHYL"/>
    <property type="match status" value="1"/>
</dbReference>
<proteinExistence type="predicted"/>
<evidence type="ECO:0000256" key="1">
    <source>
        <dbReference type="SAM" id="Phobius"/>
    </source>
</evidence>
<dbReference type="InterPro" id="IPR012902">
    <property type="entry name" value="N_methyl_site"/>
</dbReference>
<organism evidence="2 3">
    <name type="scientific">Candidatus Methylobacter titanis</name>
    <dbReference type="NCBI Taxonomy" id="3053457"/>
    <lineage>
        <taxon>Bacteria</taxon>
        <taxon>Pseudomonadati</taxon>
        <taxon>Pseudomonadota</taxon>
        <taxon>Gammaproteobacteria</taxon>
        <taxon>Methylococcales</taxon>
        <taxon>Methylococcaceae</taxon>
        <taxon>Methylobacter</taxon>
    </lineage>
</organism>
<dbReference type="EMBL" id="JAQSDF010000052">
    <property type="protein sequence ID" value="MDI1231986.1"/>
    <property type="molecule type" value="Genomic_DNA"/>
</dbReference>
<keyword evidence="1" id="KW-1133">Transmembrane helix</keyword>
<dbReference type="AlphaFoldDB" id="A0AA43TL81"/>
<evidence type="ECO:0000313" key="3">
    <source>
        <dbReference type="Proteomes" id="UP001160519"/>
    </source>
</evidence>
<sequence>MSITYKQQTGITLIELMIGLLVGMIVVAGGISVFTTSIKGQTDNQQLSRLNQDMRAMMDIMVRDIRRAGFVTSNPDANLASLQNNPFFSATTDIAVWDYDGGSDNCTVYAYNSDNSNPPVVSLPSPSTQGKLFGFRLNSDGILSMRKSGNANNVDCTDGSWETITEPDVEVTDLTFTLTSTPLNVTSMATDSDNDGCYDGDETTPNASNPTTCVTGTYGNGLCDTGEACNTCTRDGTAPDPACLYVRNVAISLTARLRDDNTVTQTITQQVRVRNDKFLSAIP</sequence>
<protein>
    <submittedName>
        <fullName evidence="2">Prepilin-type N-terminal cleavage/methylation domain-containing protein</fullName>
    </submittedName>
</protein>
<dbReference type="Proteomes" id="UP001160519">
    <property type="component" value="Unassembled WGS sequence"/>
</dbReference>
<keyword evidence="1" id="KW-0812">Transmembrane</keyword>
<accession>A0AA43TL81</accession>
<gene>
    <name evidence="2" type="ORF">PSU93_12635</name>
</gene>
<name>A0AA43TL81_9GAMM</name>